<dbReference type="RefSeq" id="WP_273937189.1">
    <property type="nucleotide sequence ID" value="NZ_CP097263.1"/>
</dbReference>
<feature type="region of interest" description="Disordered" evidence="1">
    <location>
        <begin position="1"/>
        <end position="33"/>
    </location>
</feature>
<dbReference type="Proteomes" id="UP001589810">
    <property type="component" value="Unassembled WGS sequence"/>
</dbReference>
<name>A0ABV6N3B0_9PSEU</name>
<accession>A0ABV6N3B0</accession>
<dbReference type="EMBL" id="JBHLUD010000013">
    <property type="protein sequence ID" value="MFC0546947.1"/>
    <property type="molecule type" value="Genomic_DNA"/>
</dbReference>
<protein>
    <submittedName>
        <fullName evidence="2">Uncharacterized protein</fullName>
    </submittedName>
</protein>
<evidence type="ECO:0000256" key="1">
    <source>
        <dbReference type="SAM" id="MobiDB-lite"/>
    </source>
</evidence>
<evidence type="ECO:0000313" key="3">
    <source>
        <dbReference type="Proteomes" id="UP001589810"/>
    </source>
</evidence>
<gene>
    <name evidence="2" type="ORF">ACFFH7_35935</name>
</gene>
<proteinExistence type="predicted"/>
<comment type="caution">
    <text evidence="2">The sequence shown here is derived from an EMBL/GenBank/DDBJ whole genome shotgun (WGS) entry which is preliminary data.</text>
</comment>
<feature type="compositionally biased region" description="Polar residues" evidence="1">
    <location>
        <begin position="10"/>
        <end position="19"/>
    </location>
</feature>
<keyword evidence="3" id="KW-1185">Reference proteome</keyword>
<organism evidence="2 3">
    <name type="scientific">Kutzneria chonburiensis</name>
    <dbReference type="NCBI Taxonomy" id="1483604"/>
    <lineage>
        <taxon>Bacteria</taxon>
        <taxon>Bacillati</taxon>
        <taxon>Actinomycetota</taxon>
        <taxon>Actinomycetes</taxon>
        <taxon>Pseudonocardiales</taxon>
        <taxon>Pseudonocardiaceae</taxon>
        <taxon>Kutzneria</taxon>
    </lineage>
</organism>
<reference evidence="2 3" key="1">
    <citation type="submission" date="2024-09" db="EMBL/GenBank/DDBJ databases">
        <authorList>
            <person name="Sun Q."/>
            <person name="Mori K."/>
        </authorList>
    </citation>
    <scope>NUCLEOTIDE SEQUENCE [LARGE SCALE GENOMIC DNA]</scope>
    <source>
        <strain evidence="2 3">TBRC 1432</strain>
    </source>
</reference>
<evidence type="ECO:0000313" key="2">
    <source>
        <dbReference type="EMBL" id="MFC0546947.1"/>
    </source>
</evidence>
<sequence length="131" mass="14373">MSSAPALPVTRNTNPTSERATAMPTPREWDSPEYPAYIQELEGRQAENMRNHHNELVQRLAAEGGDGLVPISILVWEPGDAYGEFGDGAPVCDSRTSLPPEAIAKIMDVYYAQCEELAEKHPHRKLGGLST</sequence>